<name>A0A845L1D1_9FIRM</name>
<protein>
    <recommendedName>
        <fullName evidence="1">YcdB/YcdC repeated domain-containing protein</fullName>
    </recommendedName>
</protein>
<organism evidence="2 3">
    <name type="scientific">Heliomicrobium undosum</name>
    <dbReference type="NCBI Taxonomy" id="121734"/>
    <lineage>
        <taxon>Bacteria</taxon>
        <taxon>Bacillati</taxon>
        <taxon>Bacillota</taxon>
        <taxon>Clostridia</taxon>
        <taxon>Eubacteriales</taxon>
        <taxon>Heliobacteriaceae</taxon>
        <taxon>Heliomicrobium</taxon>
    </lineage>
</organism>
<keyword evidence="3" id="KW-1185">Reference proteome</keyword>
<dbReference type="AlphaFoldDB" id="A0A845L1D1"/>
<gene>
    <name evidence="2" type="ORF">GTO91_09930</name>
</gene>
<dbReference type="OrthoDB" id="2379565at2"/>
<feature type="domain" description="YcdB/YcdC repeated" evidence="1">
    <location>
        <begin position="371"/>
        <end position="514"/>
    </location>
</feature>
<sequence>MEKKVMTLRLRLPIVLTVEPPMWSSKRFVSALSTVGLFITLFLPADAFASAADDVAARLDAGPRRSLEQLRQIVPEIKSMPLQKDDVEDQLGLITIHGAAEASDLYITFSLDQWTGKIHFYQRAYSKEPNKQGKSQPMSRREIREKCVAYATSLLGGDWAQYRGDGPLMFRQVDDAASYTLNLPRDLNGGGMIDDGCVVSVDEQGTLISFFRPKETPRDPGDYYPSTVNWIAKDQAVARLRRESPMRLMYVERLPVTVDEQGNTISSRPALIYAPTRIDPIDGETGLFTYDPFLDRWGVFPKWFATPMHVGYWTTIMPPAETLVQVKGGGAPSVVANLDESAAWISQYMGVDMTGKSLDKDRSRWFMYASVEERREERYSSWSVENIINIRISKDTGRITYFSYKENGYQRQEPEADIGPEAAQATAIAFIQQFLPPGDHAMLIKAHPVANQMPEPDDIPEWVNRRDMTGWIQSDPPSYVFQFIRLYQGIPVKEQYFQVSLDGRDGRITRFEMPKSMSIDTALPDSDQAIAPEKAMDVLLADVPFSRTYYYPVYRNIFTKYTYRPVYRLSSVGMDTFWEGPLYVDAFTGNLVSFPKVLKDGK</sequence>
<accession>A0A845L1D1</accession>
<proteinExistence type="predicted"/>
<dbReference type="InterPro" id="IPR032599">
    <property type="entry name" value="YcdB/YcdC_rep_domain"/>
</dbReference>
<dbReference type="Proteomes" id="UP000463470">
    <property type="component" value="Unassembled WGS sequence"/>
</dbReference>
<evidence type="ECO:0000259" key="1">
    <source>
        <dbReference type="Pfam" id="PF16244"/>
    </source>
</evidence>
<evidence type="ECO:0000313" key="3">
    <source>
        <dbReference type="Proteomes" id="UP000463470"/>
    </source>
</evidence>
<dbReference type="Pfam" id="PF16244">
    <property type="entry name" value="DUF4901"/>
    <property type="match status" value="1"/>
</dbReference>
<reference evidence="2 3" key="1">
    <citation type="submission" date="2020-01" db="EMBL/GenBank/DDBJ databases">
        <title>Whole-genome sequence of Heliobacterium undosum DSM 13378.</title>
        <authorList>
            <person name="Kyndt J.A."/>
            <person name="Meyer T.E."/>
        </authorList>
    </citation>
    <scope>NUCLEOTIDE SEQUENCE [LARGE SCALE GENOMIC DNA]</scope>
    <source>
        <strain evidence="2 3">DSM 13378</strain>
    </source>
</reference>
<comment type="caution">
    <text evidence="2">The sequence shown here is derived from an EMBL/GenBank/DDBJ whole genome shotgun (WGS) entry which is preliminary data.</text>
</comment>
<dbReference type="RefSeq" id="WP_161258544.1">
    <property type="nucleotide sequence ID" value="NZ_WXEY01000009.1"/>
</dbReference>
<evidence type="ECO:0000313" key="2">
    <source>
        <dbReference type="EMBL" id="MZP30023.1"/>
    </source>
</evidence>
<dbReference type="EMBL" id="WXEY01000009">
    <property type="protein sequence ID" value="MZP30023.1"/>
    <property type="molecule type" value="Genomic_DNA"/>
</dbReference>